<proteinExistence type="predicted"/>
<sequence length="198" mass="22850">MKSGRRKSNHGDEIERAVTKFKAKRRNGKNGVYYLELQSRRENGERENGERQDEIKETENESTKINKLRVKKEMCSKFFYPSLERCNHSSVELELDVAGNITQLQFIREIVCARVCGPRLEAAQFGSLVVKRGAKRCQVRAFIYIKEILLQRNLIPVQFSTLKCGYRGGHLVLFVMAEWCSQLPLMELAQGILIHAMQ</sequence>
<keyword evidence="3" id="KW-1185">Reference proteome</keyword>
<feature type="region of interest" description="Disordered" evidence="1">
    <location>
        <begin position="37"/>
        <end position="60"/>
    </location>
</feature>
<dbReference type="Proteomes" id="UP000501690">
    <property type="component" value="Linkage Group LG8"/>
</dbReference>
<dbReference type="AlphaFoldDB" id="A0A4D6MSU9"/>
<evidence type="ECO:0000313" key="3">
    <source>
        <dbReference type="Proteomes" id="UP000501690"/>
    </source>
</evidence>
<protein>
    <submittedName>
        <fullName evidence="2">Uncharacterized protein</fullName>
    </submittedName>
</protein>
<evidence type="ECO:0000313" key="2">
    <source>
        <dbReference type="EMBL" id="QCE03702.1"/>
    </source>
</evidence>
<dbReference type="EMBL" id="CP039352">
    <property type="protein sequence ID" value="QCE03702.1"/>
    <property type="molecule type" value="Genomic_DNA"/>
</dbReference>
<reference evidence="2 3" key="1">
    <citation type="submission" date="2019-04" db="EMBL/GenBank/DDBJ databases">
        <title>An improved genome assembly and genetic linkage map for asparagus bean, Vigna unguiculata ssp. sesquipedialis.</title>
        <authorList>
            <person name="Xia Q."/>
            <person name="Zhang R."/>
            <person name="Dong Y."/>
        </authorList>
    </citation>
    <scope>NUCLEOTIDE SEQUENCE [LARGE SCALE GENOMIC DNA]</scope>
    <source>
        <tissue evidence="2">Leaf</tissue>
    </source>
</reference>
<gene>
    <name evidence="2" type="ORF">DEO72_LG8g1727</name>
</gene>
<organism evidence="2 3">
    <name type="scientific">Vigna unguiculata</name>
    <name type="common">Cowpea</name>
    <dbReference type="NCBI Taxonomy" id="3917"/>
    <lineage>
        <taxon>Eukaryota</taxon>
        <taxon>Viridiplantae</taxon>
        <taxon>Streptophyta</taxon>
        <taxon>Embryophyta</taxon>
        <taxon>Tracheophyta</taxon>
        <taxon>Spermatophyta</taxon>
        <taxon>Magnoliopsida</taxon>
        <taxon>eudicotyledons</taxon>
        <taxon>Gunneridae</taxon>
        <taxon>Pentapetalae</taxon>
        <taxon>rosids</taxon>
        <taxon>fabids</taxon>
        <taxon>Fabales</taxon>
        <taxon>Fabaceae</taxon>
        <taxon>Papilionoideae</taxon>
        <taxon>50 kb inversion clade</taxon>
        <taxon>NPAAA clade</taxon>
        <taxon>indigoferoid/millettioid clade</taxon>
        <taxon>Phaseoleae</taxon>
        <taxon>Vigna</taxon>
    </lineage>
</organism>
<feature type="compositionally biased region" description="Basic and acidic residues" evidence="1">
    <location>
        <begin position="9"/>
        <end position="18"/>
    </location>
</feature>
<feature type="compositionally biased region" description="Basic and acidic residues" evidence="1">
    <location>
        <begin position="38"/>
        <end position="60"/>
    </location>
</feature>
<feature type="region of interest" description="Disordered" evidence="1">
    <location>
        <begin position="1"/>
        <end position="21"/>
    </location>
</feature>
<evidence type="ECO:0000256" key="1">
    <source>
        <dbReference type="SAM" id="MobiDB-lite"/>
    </source>
</evidence>
<name>A0A4D6MSU9_VIGUN</name>
<accession>A0A4D6MSU9</accession>